<dbReference type="Pfam" id="PF06074">
    <property type="entry name" value="Portal_Mu"/>
    <property type="match status" value="1"/>
</dbReference>
<keyword evidence="2" id="KW-1185">Reference proteome</keyword>
<name>A0A2K9VGW6_9CAUD</name>
<evidence type="ECO:0000313" key="1">
    <source>
        <dbReference type="EMBL" id="AUV61539.1"/>
    </source>
</evidence>
<dbReference type="EMBL" id="MG711460">
    <property type="protein sequence ID" value="AUV61539.1"/>
    <property type="molecule type" value="Genomic_DNA"/>
</dbReference>
<dbReference type="Proteomes" id="UP000241370">
    <property type="component" value="Segment"/>
</dbReference>
<proteinExistence type="predicted"/>
<reference evidence="1 2" key="1">
    <citation type="submission" date="2017-12" db="EMBL/GenBank/DDBJ databases">
        <title>Phages infecting Faecalibacterium prausnitzii belong to novel viral genera that help decipher intestinal viromes.</title>
        <authorList>
            <person name="Petit M.-A."/>
            <person name="De Paepe M."/>
            <person name="Benevides L."/>
            <person name="Langella P."/>
        </authorList>
    </citation>
    <scope>NUCLEOTIDE SEQUENCE [LARGE SCALE GENOMIC DNA]</scope>
</reference>
<sequence length="520" mass="58036">MSRLKQLVTRLRRPDMREVAVAQVSDKYSEYPSNGLTPVKLAEILREADAGDVLRQMELFEEMEEKDPHLFSQLQTRKNAVTGLDFEVIPFGDEPLDKEIADFIEEQLNGIESFEDVENDLLDAIGKGFAVSEILWGYDEGHVVVQDIKTRHQKRFFWDTLDDSFKVRTKDVPEGILLPANKFIVHRYKARSGHTSRAGILRVVAWMYLFKNYDLKDWVSFAEIYGLPLRLGKYAPGASDSDKAALMRALIQIGSDAAGIIPDGTSIDFITTEKTSSSDLYERLARYCDEQISKAILGQTLTSDSGGGSYAQSKTHNDVRHDLTVADCKALASTLRRDLIRPLCIFNFGEDKRIPYIRFDCEESEDLTQTATILGTLIEKVGLRIPTSFVYKKFSIPEPEEGDEIAKPTYGGGMGGVLPFKSDALLSLKAGADAPIGTQQHIDRLAAAALHKGVGSFKRAFEPVLKMIENADSLEQLRELMEDDAAVAELYAAMDVSEVEELLQKVMLYADLEGRVVEDG</sequence>
<dbReference type="InterPro" id="IPR009279">
    <property type="entry name" value="Portal_Mu"/>
</dbReference>
<dbReference type="RefSeq" id="YP_009797325.1">
    <property type="nucleotide sequence ID" value="NC_047913.1"/>
</dbReference>
<organism evidence="1 2">
    <name type="scientific">Faecalibacterium phage FP_Mushu</name>
    <dbReference type="NCBI Taxonomy" id="2070185"/>
    <lineage>
        <taxon>Viruses</taxon>
        <taxon>Duplodnaviria</taxon>
        <taxon>Heunggongvirae</taxon>
        <taxon>Uroviricota</taxon>
        <taxon>Caudoviricetes</taxon>
        <taxon>Mushuvirus</taxon>
        <taxon>Mushuvirus mushu</taxon>
    </lineage>
</organism>
<evidence type="ECO:0000313" key="2">
    <source>
        <dbReference type="Proteomes" id="UP000241370"/>
    </source>
</evidence>
<dbReference type="GeneID" id="54987738"/>
<dbReference type="KEGG" id="vg:54987738"/>
<accession>A0A2K9VGW6</accession>
<protein>
    <submittedName>
        <fullName evidence="1">Portal protein</fullName>
    </submittedName>
</protein>